<keyword evidence="4" id="KW-1185">Reference proteome</keyword>
<dbReference type="EMBL" id="JBANRG010000071">
    <property type="protein sequence ID" value="KAK7439830.1"/>
    <property type="molecule type" value="Genomic_DNA"/>
</dbReference>
<dbReference type="Proteomes" id="UP001498398">
    <property type="component" value="Unassembled WGS sequence"/>
</dbReference>
<feature type="compositionally biased region" description="Acidic residues" evidence="1">
    <location>
        <begin position="119"/>
        <end position="130"/>
    </location>
</feature>
<proteinExistence type="predicted"/>
<feature type="compositionally biased region" description="Low complexity" evidence="1">
    <location>
        <begin position="142"/>
        <end position="171"/>
    </location>
</feature>
<feature type="compositionally biased region" description="Polar residues" evidence="1">
    <location>
        <begin position="350"/>
        <end position="359"/>
    </location>
</feature>
<evidence type="ECO:0000256" key="2">
    <source>
        <dbReference type="SAM" id="Phobius"/>
    </source>
</evidence>
<protein>
    <submittedName>
        <fullName evidence="3">Uncharacterized protein</fullName>
    </submittedName>
</protein>
<keyword evidence="2" id="KW-0812">Transmembrane</keyword>
<organism evidence="3 4">
    <name type="scientific">Marasmiellus scandens</name>
    <dbReference type="NCBI Taxonomy" id="2682957"/>
    <lineage>
        <taxon>Eukaryota</taxon>
        <taxon>Fungi</taxon>
        <taxon>Dikarya</taxon>
        <taxon>Basidiomycota</taxon>
        <taxon>Agaricomycotina</taxon>
        <taxon>Agaricomycetes</taxon>
        <taxon>Agaricomycetidae</taxon>
        <taxon>Agaricales</taxon>
        <taxon>Marasmiineae</taxon>
        <taxon>Omphalotaceae</taxon>
        <taxon>Marasmiellus</taxon>
    </lineage>
</organism>
<name>A0ABR1ISB4_9AGAR</name>
<feature type="region of interest" description="Disordered" evidence="1">
    <location>
        <begin position="411"/>
        <end position="436"/>
    </location>
</feature>
<sequence length="436" mass="46104">MSSMSAETSCMGHGRTENNVAINFAEPVILPKAGVARQAATFPTGDSPSSTAVSPPAATPILFFTTSSTQFTTCDSVDITWEFSGPGESITLTVTNINVTQQDSSVFSGGVFNTFTDRDGDDDNDNDEQEHENNGGLGRRGVNGIPTGISTTSISSSPNPDGPPSLLSTLSTSVSPSAELFNWQQVYVPQGWYRIIATATNPQTEGYENFVANSASFFVSNGTDTSCLITSGDEVSKLVSTTSVSKTTSPTASATPNPSSSSSQVSPGTIGGAIAGGIAFVAIIILLVWWFLKTKSRTLKIFDSNNPSPTTLEPPERDLDGLLPNSGVVTAGDANVLQPDVGEQPREISTHPQSRNRSSFRPLPPIPVSFDRFHRSLQQTPSTSTRYTAGSRGYSESVVDTLPEYASTVNIPGSPPGYVLQRQPEQASSIGQEKWG</sequence>
<evidence type="ECO:0000256" key="1">
    <source>
        <dbReference type="SAM" id="MobiDB-lite"/>
    </source>
</evidence>
<evidence type="ECO:0000313" key="4">
    <source>
        <dbReference type="Proteomes" id="UP001498398"/>
    </source>
</evidence>
<feature type="compositionally biased region" description="Polar residues" evidence="1">
    <location>
        <begin position="423"/>
        <end position="436"/>
    </location>
</feature>
<feature type="transmembrane region" description="Helical" evidence="2">
    <location>
        <begin position="270"/>
        <end position="292"/>
    </location>
</feature>
<accession>A0ABR1ISB4</accession>
<reference evidence="3 4" key="1">
    <citation type="submission" date="2024-01" db="EMBL/GenBank/DDBJ databases">
        <title>A draft genome for the cacao thread blight pathogen Marasmiellus scandens.</title>
        <authorList>
            <person name="Baruah I.K."/>
            <person name="Leung J."/>
            <person name="Bukari Y."/>
            <person name="Amoako-Attah I."/>
            <person name="Meinhardt L.W."/>
            <person name="Bailey B.A."/>
            <person name="Cohen S.P."/>
        </authorList>
    </citation>
    <scope>NUCLEOTIDE SEQUENCE [LARGE SCALE GENOMIC DNA]</scope>
    <source>
        <strain evidence="3 4">GH-19</strain>
    </source>
</reference>
<keyword evidence="2" id="KW-1133">Transmembrane helix</keyword>
<keyword evidence="2" id="KW-0472">Membrane</keyword>
<gene>
    <name evidence="3" type="ORF">VKT23_017402</name>
</gene>
<feature type="region of interest" description="Disordered" evidence="1">
    <location>
        <begin position="108"/>
        <end position="171"/>
    </location>
</feature>
<comment type="caution">
    <text evidence="3">The sequence shown here is derived from an EMBL/GenBank/DDBJ whole genome shotgun (WGS) entry which is preliminary data.</text>
</comment>
<evidence type="ECO:0000313" key="3">
    <source>
        <dbReference type="EMBL" id="KAK7439830.1"/>
    </source>
</evidence>
<feature type="region of interest" description="Disordered" evidence="1">
    <location>
        <begin position="341"/>
        <end position="362"/>
    </location>
</feature>
<feature type="region of interest" description="Disordered" evidence="1">
    <location>
        <begin position="242"/>
        <end position="266"/>
    </location>
</feature>